<organism evidence="1 2">
    <name type="scientific">Metapseudomonas furukawaii</name>
    <name type="common">Pseudomonas furukawaii</name>
    <dbReference type="NCBI Taxonomy" id="1149133"/>
    <lineage>
        <taxon>Bacteria</taxon>
        <taxon>Pseudomonadati</taxon>
        <taxon>Pseudomonadota</taxon>
        <taxon>Gammaproteobacteria</taxon>
        <taxon>Pseudomonadales</taxon>
        <taxon>Pseudomonadaceae</taxon>
        <taxon>Metapseudomonas</taxon>
    </lineage>
</organism>
<protein>
    <submittedName>
        <fullName evidence="1">Uncharacterized protein</fullName>
    </submittedName>
</protein>
<dbReference type="Proteomes" id="UP000218554">
    <property type="component" value="Chromosome"/>
</dbReference>
<evidence type="ECO:0000313" key="1">
    <source>
        <dbReference type="EMBL" id="BAU74512.1"/>
    </source>
</evidence>
<dbReference type="AlphaFoldDB" id="A0AAD1C1Q5"/>
<sequence length="48" mass="5279">MGGRRLGGPGAWVTPPAGLWERVRSRLNPLPRKRTVRLVFVAGSIIRA</sequence>
<gene>
    <name evidence="1" type="ORF">KF707C_28240</name>
</gene>
<dbReference type="KEGG" id="pfuw:KF707C_28240"/>
<reference evidence="1 2" key="2">
    <citation type="journal article" date="2017" name="Int. J. Syst. Evol. Microbiol.">
        <title>Pseudomonas furukawaii sp. nov., a polychlorinated biphenyl-degrading bacterium isolated from biphenyl-contaminated soil in Japan.</title>
        <authorList>
            <person name="Kimura N."/>
            <person name="Watanabe T."/>
            <person name="Suenaga H."/>
            <person name="Fujihara H."/>
            <person name="Futagami T."/>
            <person name="Goto M."/>
            <person name="Hanada S."/>
            <person name="Hirose J."/>
        </authorList>
    </citation>
    <scope>NUCLEOTIDE SEQUENCE [LARGE SCALE GENOMIC DNA]</scope>
    <source>
        <strain evidence="2">DSM 10086 / NBRC 110670 / KF707</strain>
    </source>
</reference>
<dbReference type="EMBL" id="AP014862">
    <property type="protein sequence ID" value="BAU74512.1"/>
    <property type="molecule type" value="Genomic_DNA"/>
</dbReference>
<evidence type="ECO:0000313" key="2">
    <source>
        <dbReference type="Proteomes" id="UP000218554"/>
    </source>
</evidence>
<reference evidence="2" key="1">
    <citation type="submission" date="2015-05" db="EMBL/GenBank/DDBJ databases">
        <title>Draft genome sequencing of a biphenyl-degrading bacterium, Pseudomonas balearica KF707 (=NBRC110670).</title>
        <authorList>
            <person name="Kimura N."/>
            <person name="Hirose J."/>
            <person name="Watanabe T."/>
            <person name="Suenaga H."/>
            <person name="Fujihara H."/>
            <person name="Noguchi M."/>
            <person name="Hashimoto M."/>
            <person name="Shimodaira J."/>
            <person name="Tsuchikane K."/>
            <person name="Hosoyama A."/>
            <person name="Yamazoe A."/>
            <person name="Fujita N."/>
            <person name="Furukawa K."/>
        </authorList>
    </citation>
    <scope>NUCLEOTIDE SEQUENCE [LARGE SCALE GENOMIC DNA]</scope>
    <source>
        <strain evidence="2">DSM 10086 / NBRC 110670 / KF707</strain>
    </source>
</reference>
<accession>A0AAD1C1Q5</accession>
<keyword evidence="2" id="KW-1185">Reference proteome</keyword>
<name>A0AAD1C1Q5_METFU</name>
<proteinExistence type="predicted"/>